<proteinExistence type="predicted"/>
<name>X0XHV3_9ZZZZ</name>
<dbReference type="InterPro" id="IPR010791">
    <property type="entry name" value="AttH_dom"/>
</dbReference>
<organism evidence="2">
    <name type="scientific">marine sediment metagenome</name>
    <dbReference type="NCBI Taxonomy" id="412755"/>
    <lineage>
        <taxon>unclassified sequences</taxon>
        <taxon>metagenomes</taxon>
        <taxon>ecological metagenomes</taxon>
    </lineage>
</organism>
<comment type="caution">
    <text evidence="2">The sequence shown here is derived from an EMBL/GenBank/DDBJ whole genome shotgun (WGS) entry which is preliminary data.</text>
</comment>
<dbReference type="EMBL" id="BARS01031998">
    <property type="protein sequence ID" value="GAG24506.1"/>
    <property type="molecule type" value="Genomic_DNA"/>
</dbReference>
<feature type="non-terminal residue" evidence="2">
    <location>
        <position position="180"/>
    </location>
</feature>
<dbReference type="Pfam" id="PF07143">
    <property type="entry name" value="CrtC"/>
    <property type="match status" value="1"/>
</dbReference>
<protein>
    <recommendedName>
        <fullName evidence="1">AttH domain-containing protein</fullName>
    </recommendedName>
</protein>
<dbReference type="Gene3D" id="2.40.370.10">
    <property type="entry name" value="AttH-like domain"/>
    <property type="match status" value="2"/>
</dbReference>
<accession>X0XHV3</accession>
<reference evidence="2" key="1">
    <citation type="journal article" date="2014" name="Front. Microbiol.">
        <title>High frequency of phylogenetically diverse reductive dehalogenase-homologous genes in deep subseafloor sedimentary metagenomes.</title>
        <authorList>
            <person name="Kawai M."/>
            <person name="Futagami T."/>
            <person name="Toyoda A."/>
            <person name="Takaki Y."/>
            <person name="Nishi S."/>
            <person name="Hori S."/>
            <person name="Arai W."/>
            <person name="Tsubouchi T."/>
            <person name="Morono Y."/>
            <person name="Uchiyama I."/>
            <person name="Ito T."/>
            <person name="Fujiyama A."/>
            <person name="Inagaki F."/>
            <person name="Takami H."/>
        </authorList>
    </citation>
    <scope>NUCLEOTIDE SEQUENCE</scope>
    <source>
        <strain evidence="2">Expedition CK06-06</strain>
    </source>
</reference>
<gene>
    <name evidence="2" type="ORF">S01H1_49723</name>
</gene>
<feature type="domain" description="AttH" evidence="1">
    <location>
        <begin position="2"/>
        <end position="149"/>
    </location>
</feature>
<dbReference type="PANTHER" id="PTHR38591">
    <property type="entry name" value="HYDROLASE"/>
    <property type="match status" value="1"/>
</dbReference>
<dbReference type="InterPro" id="IPR023374">
    <property type="entry name" value="AttH-like_dom_sf"/>
</dbReference>
<dbReference type="Pfam" id="PF17186">
    <property type="entry name" value="Lipocalin_9"/>
    <property type="match status" value="1"/>
</dbReference>
<evidence type="ECO:0000313" key="2">
    <source>
        <dbReference type="EMBL" id="GAG24506.1"/>
    </source>
</evidence>
<sequence length="180" mass="20019">MEGKTIGFEFTIFKRWVAGSNDFAYLGHLAVSDPETSEHLFDEVATLPPVSDIEEGKADMEINSFSYAFSESGGFIIKAEAGNLSADLSLTPAMDVLPHGEDGIIVMGDGRNSYYYSFTNLMTEGNISIGGDEYIVTSGRTWMDHQWGNFTSFGLLWDWFSLRLDDGSSLMLFQFRDISD</sequence>
<dbReference type="AlphaFoldDB" id="X0XHV3"/>
<dbReference type="SUPFAM" id="SSF159245">
    <property type="entry name" value="AttH-like"/>
    <property type="match status" value="1"/>
</dbReference>
<dbReference type="PANTHER" id="PTHR38591:SF1">
    <property type="entry name" value="BLL1000 PROTEIN"/>
    <property type="match status" value="1"/>
</dbReference>
<evidence type="ECO:0000259" key="1">
    <source>
        <dbReference type="Pfam" id="PF07143"/>
    </source>
</evidence>